<dbReference type="InterPro" id="IPR029028">
    <property type="entry name" value="Alpha/beta_knot_MTases"/>
</dbReference>
<dbReference type="EMBL" id="JADBEM010000001">
    <property type="protein sequence ID" value="MBE1608752.1"/>
    <property type="molecule type" value="Genomic_DNA"/>
</dbReference>
<reference evidence="5" key="1">
    <citation type="submission" date="2020-10" db="EMBL/GenBank/DDBJ databases">
        <title>Sequencing the genomes of 1000 actinobacteria strains.</title>
        <authorList>
            <person name="Klenk H.-P."/>
        </authorList>
    </citation>
    <scope>NUCLEOTIDE SEQUENCE</scope>
    <source>
        <strain evidence="5">DSM 45354</strain>
    </source>
</reference>
<dbReference type="InterPro" id="IPR013123">
    <property type="entry name" value="SpoU_subst-bd"/>
</dbReference>
<keyword evidence="3 5" id="KW-0808">Transferase</keyword>
<evidence type="ECO:0000256" key="1">
    <source>
        <dbReference type="ARBA" id="ARBA00007228"/>
    </source>
</evidence>
<organism evidence="5 6">
    <name type="scientific">Actinopolymorpha pittospori</name>
    <dbReference type="NCBI Taxonomy" id="648752"/>
    <lineage>
        <taxon>Bacteria</taxon>
        <taxon>Bacillati</taxon>
        <taxon>Actinomycetota</taxon>
        <taxon>Actinomycetes</taxon>
        <taxon>Propionibacteriales</taxon>
        <taxon>Actinopolymorphaceae</taxon>
        <taxon>Actinopolymorpha</taxon>
    </lineage>
</organism>
<proteinExistence type="inferred from homology"/>
<keyword evidence="6" id="KW-1185">Reference proteome</keyword>
<dbReference type="InterPro" id="IPR029026">
    <property type="entry name" value="tRNA_m1G_MTases_N"/>
</dbReference>
<comment type="caution">
    <text evidence="5">The sequence shown here is derived from an EMBL/GenBank/DDBJ whole genome shotgun (WGS) entry which is preliminary data.</text>
</comment>
<dbReference type="GO" id="GO:0005829">
    <property type="term" value="C:cytosol"/>
    <property type="evidence" value="ECO:0007669"/>
    <property type="project" value="TreeGrafter"/>
</dbReference>
<comment type="similarity">
    <text evidence="1">Belongs to the class IV-like SAM-binding methyltransferase superfamily. RNA methyltransferase TrmH family.</text>
</comment>
<dbReference type="SUPFAM" id="SSF75217">
    <property type="entry name" value="alpha/beta knot"/>
    <property type="match status" value="1"/>
</dbReference>
<dbReference type="InterPro" id="IPR004441">
    <property type="entry name" value="rRNA_MeTrfase_TrmH"/>
</dbReference>
<accession>A0A927MYW6</accession>
<dbReference type="PANTHER" id="PTHR46429">
    <property type="entry name" value="23S RRNA (GUANOSINE-2'-O-)-METHYLTRANSFERASE RLMB"/>
    <property type="match status" value="1"/>
</dbReference>
<dbReference type="Gene3D" id="3.40.1280.10">
    <property type="match status" value="1"/>
</dbReference>
<dbReference type="Proteomes" id="UP000638648">
    <property type="component" value="Unassembled WGS sequence"/>
</dbReference>
<dbReference type="Gene3D" id="3.30.1330.30">
    <property type="match status" value="1"/>
</dbReference>
<dbReference type="RefSeq" id="WP_192752469.1">
    <property type="nucleotide sequence ID" value="NZ_BAABJL010000172.1"/>
</dbReference>
<dbReference type="GO" id="GO:0006396">
    <property type="term" value="P:RNA processing"/>
    <property type="evidence" value="ECO:0007669"/>
    <property type="project" value="InterPro"/>
</dbReference>
<dbReference type="EC" id="2.1.1.185" evidence="5"/>
<name>A0A927MYW6_9ACTN</name>
<sequence length="261" mass="27411">MREETSPKDRFVTVYGFRPVLAALHDDRLAIDKVLVAEGVRGPSVRDIVTAADTRGVPVRRVAPHRITLLSGNGRHDNGVLADVVAPRMRTLQSALDARHHERPRTVLVLDGIRTPGNVGMILRSGTAAGVDGIVVPHHGVAGIDPLVVKASAGVAFHAPVLRADTAQDAVERLVDAGYAVFGLAADAEESIFEVDLPEFAAFVLGAETEGVGAPVRPYVGTWVRIPMPGGVESLNVASAAAVVSFELVRRGLTAAAPARG</sequence>
<dbReference type="CDD" id="cd18095">
    <property type="entry name" value="SpoU-like_rRNA-MTase"/>
    <property type="match status" value="1"/>
</dbReference>
<dbReference type="GO" id="GO:0032259">
    <property type="term" value="P:methylation"/>
    <property type="evidence" value="ECO:0007669"/>
    <property type="project" value="UniProtKB-KW"/>
</dbReference>
<dbReference type="Pfam" id="PF08032">
    <property type="entry name" value="SpoU_sub_bind"/>
    <property type="match status" value="1"/>
</dbReference>
<evidence type="ECO:0000256" key="3">
    <source>
        <dbReference type="ARBA" id="ARBA00022679"/>
    </source>
</evidence>
<dbReference type="GO" id="GO:0008173">
    <property type="term" value="F:RNA methyltransferase activity"/>
    <property type="evidence" value="ECO:0007669"/>
    <property type="project" value="InterPro"/>
</dbReference>
<dbReference type="InterPro" id="IPR001537">
    <property type="entry name" value="SpoU_MeTrfase"/>
</dbReference>
<dbReference type="SMART" id="SM00967">
    <property type="entry name" value="SpoU_sub_bind"/>
    <property type="match status" value="1"/>
</dbReference>
<dbReference type="PANTHER" id="PTHR46429:SF1">
    <property type="entry name" value="23S RRNA (GUANOSINE-2'-O-)-METHYLTRANSFERASE RLMB"/>
    <property type="match status" value="1"/>
</dbReference>
<evidence type="ECO:0000313" key="6">
    <source>
        <dbReference type="Proteomes" id="UP000638648"/>
    </source>
</evidence>
<keyword evidence="2 5" id="KW-0489">Methyltransferase</keyword>
<feature type="domain" description="RNA 2-O ribose methyltransferase substrate binding" evidence="4">
    <location>
        <begin position="13"/>
        <end position="90"/>
    </location>
</feature>
<dbReference type="GO" id="GO:0003723">
    <property type="term" value="F:RNA binding"/>
    <property type="evidence" value="ECO:0007669"/>
    <property type="project" value="InterPro"/>
</dbReference>
<dbReference type="InterPro" id="IPR029064">
    <property type="entry name" value="Ribosomal_eL30-like_sf"/>
</dbReference>
<protein>
    <submittedName>
        <fullName evidence="5">23S rRNA (Guanosine2251-2'-O)-methyltransferase</fullName>
        <ecNumber evidence="5">2.1.1.185</ecNumber>
    </submittedName>
</protein>
<evidence type="ECO:0000256" key="2">
    <source>
        <dbReference type="ARBA" id="ARBA00022603"/>
    </source>
</evidence>
<gene>
    <name evidence="5" type="ORF">HEB94_005600</name>
</gene>
<dbReference type="Pfam" id="PF00588">
    <property type="entry name" value="SpoU_methylase"/>
    <property type="match status" value="1"/>
</dbReference>
<dbReference type="SUPFAM" id="SSF55315">
    <property type="entry name" value="L30e-like"/>
    <property type="match status" value="1"/>
</dbReference>
<evidence type="ECO:0000313" key="5">
    <source>
        <dbReference type="EMBL" id="MBE1608752.1"/>
    </source>
</evidence>
<dbReference type="AlphaFoldDB" id="A0A927MYW6"/>
<evidence type="ECO:0000259" key="4">
    <source>
        <dbReference type="SMART" id="SM00967"/>
    </source>
</evidence>